<dbReference type="STRING" id="418985.A0A1V9X7S4"/>
<dbReference type="GO" id="GO:0048244">
    <property type="term" value="F:phytanoyl-CoA dioxygenase activity"/>
    <property type="evidence" value="ECO:0007669"/>
    <property type="project" value="InterPro"/>
</dbReference>
<proteinExistence type="inferred from homology"/>
<dbReference type="Gene3D" id="2.60.120.620">
    <property type="entry name" value="q2cbj1_9rhob like domain"/>
    <property type="match status" value="1"/>
</dbReference>
<name>A0A1V9X7S4_9ACAR</name>
<organism evidence="2 3">
    <name type="scientific">Tropilaelaps mercedesae</name>
    <dbReference type="NCBI Taxonomy" id="418985"/>
    <lineage>
        <taxon>Eukaryota</taxon>
        <taxon>Metazoa</taxon>
        <taxon>Ecdysozoa</taxon>
        <taxon>Arthropoda</taxon>
        <taxon>Chelicerata</taxon>
        <taxon>Arachnida</taxon>
        <taxon>Acari</taxon>
        <taxon>Parasitiformes</taxon>
        <taxon>Mesostigmata</taxon>
        <taxon>Gamasina</taxon>
        <taxon>Dermanyssoidea</taxon>
        <taxon>Laelapidae</taxon>
        <taxon>Tropilaelaps</taxon>
    </lineage>
</organism>
<dbReference type="Proteomes" id="UP000192247">
    <property type="component" value="Unassembled WGS sequence"/>
</dbReference>
<protein>
    <submittedName>
        <fullName evidence="2">Phytanoyl-CoA dioxygenase</fullName>
    </submittedName>
</protein>
<evidence type="ECO:0000256" key="1">
    <source>
        <dbReference type="ARBA" id="ARBA00005830"/>
    </source>
</evidence>
<dbReference type="AlphaFoldDB" id="A0A1V9X7S4"/>
<dbReference type="OrthoDB" id="6748716at2759"/>
<dbReference type="InterPro" id="IPR047128">
    <property type="entry name" value="PhyH"/>
</dbReference>
<comment type="similarity">
    <text evidence="1">Belongs to the PhyH family.</text>
</comment>
<keyword evidence="2" id="KW-0560">Oxidoreductase</keyword>
<comment type="caution">
    <text evidence="2">The sequence shown here is derived from an EMBL/GenBank/DDBJ whole genome shotgun (WGS) entry which is preliminary data.</text>
</comment>
<dbReference type="InParanoid" id="A0A1V9X7S4"/>
<dbReference type="EMBL" id="MNPL01020317">
    <property type="protein sequence ID" value="OQR69620.1"/>
    <property type="molecule type" value="Genomic_DNA"/>
</dbReference>
<evidence type="ECO:0000313" key="2">
    <source>
        <dbReference type="EMBL" id="OQR69620.1"/>
    </source>
</evidence>
<gene>
    <name evidence="2" type="ORF">BIW11_04331</name>
</gene>
<keyword evidence="2" id="KW-0223">Dioxygenase</keyword>
<keyword evidence="3" id="KW-1185">Reference proteome</keyword>
<dbReference type="GO" id="GO:0001561">
    <property type="term" value="P:fatty acid alpha-oxidation"/>
    <property type="evidence" value="ECO:0007669"/>
    <property type="project" value="InterPro"/>
</dbReference>
<dbReference type="PANTHER" id="PTHR21308:SF1">
    <property type="entry name" value="PHYTANOYL-COA DIOXYGENASE, PEROXISOMAL"/>
    <property type="match status" value="1"/>
</dbReference>
<dbReference type="PANTHER" id="PTHR21308">
    <property type="entry name" value="PHYTANOYL-COA ALPHA-HYDROXYLASE"/>
    <property type="match status" value="1"/>
</dbReference>
<sequence length="81" mass="8847">MEKDNTVLFHPILIHGSGTTRSTDFRKAISCHYASSECGYIDVAGTAQDYSDADSARNSYVVEGSLSERHTSANQFNAEVD</sequence>
<evidence type="ECO:0000313" key="3">
    <source>
        <dbReference type="Proteomes" id="UP000192247"/>
    </source>
</evidence>
<accession>A0A1V9X7S4</accession>
<dbReference type="SUPFAM" id="SSF51197">
    <property type="entry name" value="Clavaminate synthase-like"/>
    <property type="match status" value="1"/>
</dbReference>
<reference evidence="2 3" key="1">
    <citation type="journal article" date="2017" name="Gigascience">
        <title>Draft genome of the honey bee ectoparasitic mite, Tropilaelaps mercedesae, is shaped by the parasitic life history.</title>
        <authorList>
            <person name="Dong X."/>
            <person name="Armstrong S.D."/>
            <person name="Xia D."/>
            <person name="Makepeace B.L."/>
            <person name="Darby A.C."/>
            <person name="Kadowaki T."/>
        </authorList>
    </citation>
    <scope>NUCLEOTIDE SEQUENCE [LARGE SCALE GENOMIC DNA]</scope>
    <source>
        <strain evidence="2">Wuxi-XJTLU</strain>
    </source>
</reference>